<accession>A0AAV7JCP1</accession>
<proteinExistence type="predicted"/>
<dbReference type="PANTHER" id="PTHR35442:SF1">
    <property type="entry name" value="CATION CHANNEL SPERM-ASSOCIATED AUXILIARY SUBUNIT TMEM249"/>
    <property type="match status" value="1"/>
</dbReference>
<gene>
    <name evidence="2" type="ORF">LOD99_9333</name>
</gene>
<reference evidence="2 3" key="1">
    <citation type="journal article" date="2023" name="BMC Biol.">
        <title>The compact genome of the sponge Oopsacas minuta (Hexactinellida) is lacking key metazoan core genes.</title>
        <authorList>
            <person name="Santini S."/>
            <person name="Schenkelaars Q."/>
            <person name="Jourda C."/>
            <person name="Duchesne M."/>
            <person name="Belahbib H."/>
            <person name="Rocher C."/>
            <person name="Selva M."/>
            <person name="Riesgo A."/>
            <person name="Vervoort M."/>
            <person name="Leys S.P."/>
            <person name="Kodjabachian L."/>
            <person name="Le Bivic A."/>
            <person name="Borchiellini C."/>
            <person name="Claverie J.M."/>
            <person name="Renard E."/>
        </authorList>
    </citation>
    <scope>NUCLEOTIDE SEQUENCE [LARGE SCALE GENOMIC DNA]</scope>
    <source>
        <strain evidence="2">SPO-2</strain>
    </source>
</reference>
<sequence length="198" mass="23120">MGRTSILALFKEHLRRITLEERLQRNPVYPFHKVHREDQMYELELRQNSAYYFLVTTILCIASVIICGNLGQYEYLTVFAFVLISSIYLTIEHWPMVRVVINHNTETYSVHRGSTLMYEGGLHNIALKMIEIGSSALTMYQIILEAHLLELQISISYKMKSRDTLKHNALLLSDNLGINYFDSHLPSKRHIVRHRKEG</sequence>
<keyword evidence="3" id="KW-1185">Reference proteome</keyword>
<organism evidence="2 3">
    <name type="scientific">Oopsacas minuta</name>
    <dbReference type="NCBI Taxonomy" id="111878"/>
    <lineage>
        <taxon>Eukaryota</taxon>
        <taxon>Metazoa</taxon>
        <taxon>Porifera</taxon>
        <taxon>Hexactinellida</taxon>
        <taxon>Hexasterophora</taxon>
        <taxon>Lyssacinosida</taxon>
        <taxon>Leucopsacidae</taxon>
        <taxon>Oopsacas</taxon>
    </lineage>
</organism>
<dbReference type="InterPro" id="IPR027861">
    <property type="entry name" value="TMEM249"/>
</dbReference>
<dbReference type="EMBL" id="JAKMXF010000358">
    <property type="protein sequence ID" value="KAI6646249.1"/>
    <property type="molecule type" value="Genomic_DNA"/>
</dbReference>
<protein>
    <submittedName>
        <fullName evidence="2">Membrane protein</fullName>
    </submittedName>
</protein>
<dbReference type="Pfam" id="PF15158">
    <property type="entry name" value="TMEM249"/>
    <property type="match status" value="1"/>
</dbReference>
<evidence type="ECO:0000256" key="1">
    <source>
        <dbReference type="SAM" id="Phobius"/>
    </source>
</evidence>
<comment type="caution">
    <text evidence="2">The sequence shown here is derived from an EMBL/GenBank/DDBJ whole genome shotgun (WGS) entry which is preliminary data.</text>
</comment>
<keyword evidence="1" id="KW-0472">Membrane</keyword>
<evidence type="ECO:0000313" key="2">
    <source>
        <dbReference type="EMBL" id="KAI6646249.1"/>
    </source>
</evidence>
<evidence type="ECO:0000313" key="3">
    <source>
        <dbReference type="Proteomes" id="UP001165289"/>
    </source>
</evidence>
<keyword evidence="1" id="KW-0812">Transmembrane</keyword>
<keyword evidence="1" id="KW-1133">Transmembrane helix</keyword>
<feature type="transmembrane region" description="Helical" evidence="1">
    <location>
        <begin position="49"/>
        <end position="66"/>
    </location>
</feature>
<dbReference type="AlphaFoldDB" id="A0AAV7JCP1"/>
<dbReference type="PANTHER" id="PTHR35442">
    <property type="entry name" value="TRANSMEMBRANE PROTEIN 249"/>
    <property type="match status" value="1"/>
</dbReference>
<feature type="transmembrane region" description="Helical" evidence="1">
    <location>
        <begin position="72"/>
        <end position="91"/>
    </location>
</feature>
<name>A0AAV7JCP1_9METZ</name>
<dbReference type="Proteomes" id="UP001165289">
    <property type="component" value="Unassembled WGS sequence"/>
</dbReference>